<proteinExistence type="predicted"/>
<feature type="transmembrane region" description="Helical" evidence="1">
    <location>
        <begin position="427"/>
        <end position="450"/>
    </location>
</feature>
<evidence type="ECO:0000256" key="1">
    <source>
        <dbReference type="SAM" id="Phobius"/>
    </source>
</evidence>
<feature type="transmembrane region" description="Helical" evidence="1">
    <location>
        <begin position="462"/>
        <end position="485"/>
    </location>
</feature>
<sequence>MVRRVAFSWLIHPVTVLGLGLLLLNDHYLKAAHPSWLTGKLSDAAGLVMAPALLAVLLTPFLKDKRVGPVATVTVGVGFALVKAWPYATTTASSAWSLLRATEFRTDLTDLITLPFLGVAYWAFRHSFSAASSPAASSSAAPSSSSAAVSSSSFAATGGRWWRAARVGVLLPVALVGVVATSAPESPSADAVESIGGALYAGANEQPYRAVDWSVSRDGGHTWMPSAVPPGYQEKVTQPRLSDCSKAQPQTCYRLVRGELAVQMTTDGRTWADDWRLSEEEREALYREYGDVYNRDGQLSGRSIVVRDLPSGGHVVVVANVRDGFAVRDAAGTWTRIGFPATSRAAAVPAPALNDITDSYRSADVLFAVGIGLLFAGLAATGAAVAANARAGGSPHWAWFLVPQLAAGPFVLLFAEWGRTDPSSVLFAFPVLSVAVTGFVALLCVLVVTPIAMNRMAGAGRWLLRTAAVFAVFAVVQTGVAVAWLRHGAEHGLTLALISLVVWSAALATAAVLDHRTAQPGPAFQRRNRPTTT</sequence>
<name>A0A285K020_9ACTN</name>
<keyword evidence="3" id="KW-1185">Reference proteome</keyword>
<accession>A0A285K020</accession>
<dbReference type="SUPFAM" id="SSF110296">
    <property type="entry name" value="Oligoxyloglucan reducing end-specific cellobiohydrolase"/>
    <property type="match status" value="1"/>
</dbReference>
<feature type="transmembrane region" description="Helical" evidence="1">
    <location>
        <begin position="397"/>
        <end position="415"/>
    </location>
</feature>
<evidence type="ECO:0000313" key="3">
    <source>
        <dbReference type="Proteomes" id="UP000219612"/>
    </source>
</evidence>
<keyword evidence="1" id="KW-0812">Transmembrane</keyword>
<dbReference type="AlphaFoldDB" id="A0A285K020"/>
<feature type="transmembrane region" description="Helical" evidence="1">
    <location>
        <begin position="491"/>
        <end position="513"/>
    </location>
</feature>
<dbReference type="Proteomes" id="UP000219612">
    <property type="component" value="Unassembled WGS sequence"/>
</dbReference>
<dbReference type="EMBL" id="OBDY01000029">
    <property type="protein sequence ID" value="SNY65939.1"/>
    <property type="molecule type" value="Genomic_DNA"/>
</dbReference>
<feature type="transmembrane region" description="Helical" evidence="1">
    <location>
        <begin position="44"/>
        <end position="62"/>
    </location>
</feature>
<protein>
    <submittedName>
        <fullName evidence="2">Uncharacterized protein</fullName>
    </submittedName>
</protein>
<feature type="transmembrane region" description="Helical" evidence="1">
    <location>
        <begin position="365"/>
        <end position="385"/>
    </location>
</feature>
<organism evidence="2 3">
    <name type="scientific">Paractinoplanes atraurantiacus</name>
    <dbReference type="NCBI Taxonomy" id="1036182"/>
    <lineage>
        <taxon>Bacteria</taxon>
        <taxon>Bacillati</taxon>
        <taxon>Actinomycetota</taxon>
        <taxon>Actinomycetes</taxon>
        <taxon>Micromonosporales</taxon>
        <taxon>Micromonosporaceae</taxon>
        <taxon>Paractinoplanes</taxon>
    </lineage>
</organism>
<feature type="transmembrane region" description="Helical" evidence="1">
    <location>
        <begin position="6"/>
        <end position="24"/>
    </location>
</feature>
<gene>
    <name evidence="2" type="ORF">SAMN05421748_12918</name>
</gene>
<evidence type="ECO:0000313" key="2">
    <source>
        <dbReference type="EMBL" id="SNY65939.1"/>
    </source>
</evidence>
<reference evidence="2 3" key="1">
    <citation type="submission" date="2017-09" db="EMBL/GenBank/DDBJ databases">
        <authorList>
            <person name="Ehlers B."/>
            <person name="Leendertz F.H."/>
        </authorList>
    </citation>
    <scope>NUCLEOTIDE SEQUENCE [LARGE SCALE GENOMIC DNA]</scope>
    <source>
        <strain evidence="2 3">CGMCC 4.6857</strain>
    </source>
</reference>
<keyword evidence="1" id="KW-1133">Transmembrane helix</keyword>
<keyword evidence="1" id="KW-0472">Membrane</keyword>